<dbReference type="InterPro" id="IPR015943">
    <property type="entry name" value="WD40/YVTN_repeat-like_dom_sf"/>
</dbReference>
<dbReference type="EMBL" id="KZ999328">
    <property type="protein sequence ID" value="RKO85182.1"/>
    <property type="molecule type" value="Genomic_DNA"/>
</dbReference>
<protein>
    <submittedName>
        <fullName evidence="2">Quinon protein alcohol dehydrogenase-like superfamily</fullName>
    </submittedName>
</protein>
<dbReference type="Gene3D" id="2.130.10.10">
    <property type="entry name" value="YVTN repeat-like/Quinoprotein amine dehydrogenase"/>
    <property type="match status" value="1"/>
</dbReference>
<sequence>MIRHAKIFRNSVSSIVFDRAGSKVFTASWKEARETRAVSRERSVQRLDTRTGYAIPILPGKALTGPLARVGDTVVSSTRNGTVVACHPESGRPPLAPPRIPWVCTGLLGSPKLLVLGSCFGGVRAWDNSKSVVISGALGPSARINDLCASSDGLSVYAIQEENIACWSADARKRIWKLPLRASSSLSLSPDGRFLYVGSRRSGLACLDAATGKTVWQEAIPSLSKDKVSICGRFLFFASGNRLDWRRIQPKGLSELFG</sequence>
<organism evidence="2 3">
    <name type="scientific">Blyttiomyces helicus</name>
    <dbReference type="NCBI Taxonomy" id="388810"/>
    <lineage>
        <taxon>Eukaryota</taxon>
        <taxon>Fungi</taxon>
        <taxon>Fungi incertae sedis</taxon>
        <taxon>Chytridiomycota</taxon>
        <taxon>Chytridiomycota incertae sedis</taxon>
        <taxon>Chytridiomycetes</taxon>
        <taxon>Chytridiomycetes incertae sedis</taxon>
        <taxon>Blyttiomyces</taxon>
    </lineage>
</organism>
<keyword evidence="3" id="KW-1185">Reference proteome</keyword>
<evidence type="ECO:0000259" key="1">
    <source>
        <dbReference type="Pfam" id="PF13360"/>
    </source>
</evidence>
<dbReference type="Proteomes" id="UP000269721">
    <property type="component" value="Unassembled WGS sequence"/>
</dbReference>
<dbReference type="OrthoDB" id="10257301at2759"/>
<evidence type="ECO:0000313" key="2">
    <source>
        <dbReference type="EMBL" id="RKO85182.1"/>
    </source>
</evidence>
<feature type="domain" description="Pyrrolo-quinoline quinone repeat" evidence="1">
    <location>
        <begin position="152"/>
        <end position="217"/>
    </location>
</feature>
<name>A0A4P9W0L5_9FUNG</name>
<proteinExistence type="predicted"/>
<dbReference type="SUPFAM" id="SSF50998">
    <property type="entry name" value="Quinoprotein alcohol dehydrogenase-like"/>
    <property type="match status" value="1"/>
</dbReference>
<dbReference type="Pfam" id="PF13360">
    <property type="entry name" value="PQQ_2"/>
    <property type="match status" value="1"/>
</dbReference>
<evidence type="ECO:0000313" key="3">
    <source>
        <dbReference type="Proteomes" id="UP000269721"/>
    </source>
</evidence>
<dbReference type="InterPro" id="IPR011047">
    <property type="entry name" value="Quinoprotein_ADH-like_sf"/>
</dbReference>
<accession>A0A4P9W0L5</accession>
<gene>
    <name evidence="2" type="ORF">BDK51DRAFT_34050</name>
</gene>
<reference evidence="3" key="1">
    <citation type="journal article" date="2018" name="Nat. Microbiol.">
        <title>Leveraging single-cell genomics to expand the fungal tree of life.</title>
        <authorList>
            <person name="Ahrendt S.R."/>
            <person name="Quandt C.A."/>
            <person name="Ciobanu D."/>
            <person name="Clum A."/>
            <person name="Salamov A."/>
            <person name="Andreopoulos B."/>
            <person name="Cheng J.F."/>
            <person name="Woyke T."/>
            <person name="Pelin A."/>
            <person name="Henrissat B."/>
            <person name="Reynolds N.K."/>
            <person name="Benny G.L."/>
            <person name="Smith M.E."/>
            <person name="James T.Y."/>
            <person name="Grigoriev I.V."/>
        </authorList>
    </citation>
    <scope>NUCLEOTIDE SEQUENCE [LARGE SCALE GENOMIC DNA]</scope>
</reference>
<dbReference type="AlphaFoldDB" id="A0A4P9W0L5"/>
<dbReference type="InterPro" id="IPR002372">
    <property type="entry name" value="PQQ_rpt_dom"/>
</dbReference>